<dbReference type="GO" id="GO:0000160">
    <property type="term" value="P:phosphorelay signal transduction system"/>
    <property type="evidence" value="ECO:0007669"/>
    <property type="project" value="InterPro"/>
</dbReference>
<evidence type="ECO:0000313" key="5">
    <source>
        <dbReference type="Proteomes" id="UP001165679"/>
    </source>
</evidence>
<protein>
    <submittedName>
        <fullName evidence="4">Response regulator</fullName>
    </submittedName>
</protein>
<dbReference type="Proteomes" id="UP001165679">
    <property type="component" value="Unassembled WGS sequence"/>
</dbReference>
<dbReference type="SMART" id="SM00448">
    <property type="entry name" value="REC"/>
    <property type="match status" value="1"/>
</dbReference>
<evidence type="ECO:0000259" key="3">
    <source>
        <dbReference type="PROSITE" id="PS50110"/>
    </source>
</evidence>
<reference evidence="4" key="1">
    <citation type="submission" date="2022-09" db="EMBL/GenBank/DDBJ databases">
        <title>Rhodovastum sp. nov. RN2-1 isolated from soil in Seongnam, South Korea.</title>
        <authorList>
            <person name="Le N.T."/>
        </authorList>
    </citation>
    <scope>NUCLEOTIDE SEQUENCE</scope>
    <source>
        <strain evidence="4">RN2-1</strain>
    </source>
</reference>
<gene>
    <name evidence="4" type="ORF">OL599_06680</name>
</gene>
<evidence type="ECO:0000256" key="2">
    <source>
        <dbReference type="PROSITE-ProRule" id="PRU00169"/>
    </source>
</evidence>
<dbReference type="PANTHER" id="PTHR44591:SF21">
    <property type="entry name" value="TWO-COMPONENT RESPONSE REGULATOR"/>
    <property type="match status" value="1"/>
</dbReference>
<dbReference type="CDD" id="cd00156">
    <property type="entry name" value="REC"/>
    <property type="match status" value="1"/>
</dbReference>
<comment type="caution">
    <text evidence="2">Lacks conserved residue(s) required for the propagation of feature annotation.</text>
</comment>
<dbReference type="RefSeq" id="WP_264712886.1">
    <property type="nucleotide sequence ID" value="NZ_JAPDNT010000003.1"/>
</dbReference>
<dbReference type="Pfam" id="PF00072">
    <property type="entry name" value="Response_reg"/>
    <property type="match status" value="1"/>
</dbReference>
<dbReference type="PANTHER" id="PTHR44591">
    <property type="entry name" value="STRESS RESPONSE REGULATOR PROTEIN 1"/>
    <property type="match status" value="1"/>
</dbReference>
<evidence type="ECO:0000313" key="4">
    <source>
        <dbReference type="EMBL" id="MCW3474261.1"/>
    </source>
</evidence>
<keyword evidence="1" id="KW-0597">Phosphoprotein</keyword>
<sequence length="162" mass="17974">MRGIYSMDGQFRSDALFCALPQPCLEVQAALIAAPVSHRRQILVVEDHVQVRKMLVRALRQAGMDAFEASTAAEARARLGVTAVHAVVTEIALPGGMDGFDLGDWIRYRSAHMPLVFMTGLTDWQLRPAPPRDPFMRFVRKPFGARVIVDFVMSLLSPALLI</sequence>
<dbReference type="InterPro" id="IPR050595">
    <property type="entry name" value="Bact_response_regulator"/>
</dbReference>
<dbReference type="Gene3D" id="3.40.50.2300">
    <property type="match status" value="1"/>
</dbReference>
<dbReference type="SUPFAM" id="SSF52172">
    <property type="entry name" value="CheY-like"/>
    <property type="match status" value="1"/>
</dbReference>
<organism evidence="4 5">
    <name type="scientific">Limobrevibacterium gyesilva</name>
    <dbReference type="NCBI Taxonomy" id="2991712"/>
    <lineage>
        <taxon>Bacteria</taxon>
        <taxon>Pseudomonadati</taxon>
        <taxon>Pseudomonadota</taxon>
        <taxon>Alphaproteobacteria</taxon>
        <taxon>Acetobacterales</taxon>
        <taxon>Acetobacteraceae</taxon>
        <taxon>Limobrevibacterium</taxon>
    </lineage>
</organism>
<dbReference type="InterPro" id="IPR001789">
    <property type="entry name" value="Sig_transdc_resp-reg_receiver"/>
</dbReference>
<dbReference type="PROSITE" id="PS50110">
    <property type="entry name" value="RESPONSE_REGULATORY"/>
    <property type="match status" value="1"/>
</dbReference>
<name>A0AA41YIL7_9PROT</name>
<dbReference type="EMBL" id="JAPDNT010000003">
    <property type="protein sequence ID" value="MCW3474261.1"/>
    <property type="molecule type" value="Genomic_DNA"/>
</dbReference>
<reference evidence="4" key="2">
    <citation type="submission" date="2022-10" db="EMBL/GenBank/DDBJ databases">
        <authorList>
            <person name="Trinh H.N."/>
        </authorList>
    </citation>
    <scope>NUCLEOTIDE SEQUENCE</scope>
    <source>
        <strain evidence="4">RN2-1</strain>
    </source>
</reference>
<comment type="caution">
    <text evidence="4">The sequence shown here is derived from an EMBL/GenBank/DDBJ whole genome shotgun (WGS) entry which is preliminary data.</text>
</comment>
<keyword evidence="5" id="KW-1185">Reference proteome</keyword>
<dbReference type="AlphaFoldDB" id="A0AA41YIL7"/>
<proteinExistence type="predicted"/>
<accession>A0AA41YIL7</accession>
<evidence type="ECO:0000256" key="1">
    <source>
        <dbReference type="ARBA" id="ARBA00022553"/>
    </source>
</evidence>
<dbReference type="InterPro" id="IPR011006">
    <property type="entry name" value="CheY-like_superfamily"/>
</dbReference>
<feature type="domain" description="Response regulatory" evidence="3">
    <location>
        <begin position="41"/>
        <end position="156"/>
    </location>
</feature>